<dbReference type="Proteomes" id="UP000192569">
    <property type="component" value="Chromosome I"/>
</dbReference>
<sequence>MPRIRNKADKVIVDYCRPSGGERRSFALCLTHLNGYEAAFTLVAERRPSGAWKPLRAAVDVDETDADPDEVARDLADLRWYIFPARERGRVLPPVIAVWEEGDLVVAACLSDRYGGKRLPYAEQERWSGSDAEGEAPDPGRFLCWWPDPEAWDASKEAAEHLKLVPVKEIAVNFFPFGEWFKRADVIREMEEYRTELEEAEDDPELLAEVLADIRAEEYARYLRRVRTMLLYCRERNISAKVVVGDVRRAEAFFKEKGLDALEPPAWAAASAVFEPMPDFLIEELGFCGPLGVAASGQKLKAALSLISHLPGVAPAPDAVGAVVHAGTRHVASLVAWVNPLGGWEAVEGAVDALVEELSRRGVKEMTMIDGLLPFEACPCCGRLSLRVPDDWLRPEPVRAKKVGRNEPCPCGSGLKYKKCCGRSF</sequence>
<gene>
    <name evidence="1" type="ORF">SAMN00808754_1407</name>
</gene>
<name>A0A1W1VRY4_9FIRM</name>
<dbReference type="Gene3D" id="3.10.450.50">
    <property type="match status" value="1"/>
</dbReference>
<evidence type="ECO:0000313" key="2">
    <source>
        <dbReference type="Proteomes" id="UP000192569"/>
    </source>
</evidence>
<dbReference type="SUPFAM" id="SSF103642">
    <property type="entry name" value="Sec-C motif"/>
    <property type="match status" value="1"/>
</dbReference>
<reference evidence="1 2" key="1">
    <citation type="submission" date="2017-04" db="EMBL/GenBank/DDBJ databases">
        <authorList>
            <person name="Afonso C.L."/>
            <person name="Miller P.J."/>
            <person name="Scott M.A."/>
            <person name="Spackman E."/>
            <person name="Goraichik I."/>
            <person name="Dimitrov K.M."/>
            <person name="Suarez D.L."/>
            <person name="Swayne D.E."/>
        </authorList>
    </citation>
    <scope>NUCLEOTIDE SEQUENCE [LARGE SCALE GENOMIC DNA]</scope>
    <source>
        <strain evidence="1 2">ToBE</strain>
    </source>
</reference>
<keyword evidence="2" id="KW-1185">Reference proteome</keyword>
<dbReference type="STRING" id="698762.SAMN00808754_1407"/>
<dbReference type="Pfam" id="PF02810">
    <property type="entry name" value="SEC-C"/>
    <property type="match status" value="1"/>
</dbReference>
<dbReference type="AlphaFoldDB" id="A0A1W1VRY4"/>
<dbReference type="InterPro" id="IPR004027">
    <property type="entry name" value="SEC_C_motif"/>
</dbReference>
<evidence type="ECO:0000313" key="1">
    <source>
        <dbReference type="EMBL" id="SMB96135.1"/>
    </source>
</evidence>
<proteinExistence type="predicted"/>
<protein>
    <submittedName>
        <fullName evidence="1">SEC-C motif-containing protein</fullName>
    </submittedName>
</protein>
<organism evidence="1 2">
    <name type="scientific">Thermanaeromonas toyohensis ToBE</name>
    <dbReference type="NCBI Taxonomy" id="698762"/>
    <lineage>
        <taxon>Bacteria</taxon>
        <taxon>Bacillati</taxon>
        <taxon>Bacillota</taxon>
        <taxon>Clostridia</taxon>
        <taxon>Neomoorellales</taxon>
        <taxon>Neomoorellaceae</taxon>
        <taxon>Thermanaeromonas</taxon>
    </lineage>
</organism>
<accession>A0A1W1VRY4</accession>
<dbReference type="EMBL" id="LT838272">
    <property type="protein sequence ID" value="SMB96135.1"/>
    <property type="molecule type" value="Genomic_DNA"/>
</dbReference>